<dbReference type="WBParaSite" id="JU765_v2.g3617.t1">
    <property type="protein sequence ID" value="JU765_v2.g3617.t1"/>
    <property type="gene ID" value="JU765_v2.g3617"/>
</dbReference>
<evidence type="ECO:0000313" key="2">
    <source>
        <dbReference type="WBParaSite" id="JU765_v2.g3617.t1"/>
    </source>
</evidence>
<accession>A0AC34R5S7</accession>
<sequence>MRDVRIRFRIVFRGLNDEGVNTFKNYALKQHYARFRELVFGKHIIYEQQQDPRIESDFQVTVTGPSIEQGRNELHNCVVYAIREVDLAFDGIRRNFMEDGRFPENVSFSILLVSKDIFPKTFELRTLVPVNGFYLGNVVSRTEFLNSAFVFLPPDEKSTALMCDFMYHGRDEEGVLCSMLLMFEHDRDCFDIIFPDCYTQHQGGMPKRMERIVEITTKYKTIRRMILTIGADKEDGTFAVTMTFQLMSPMEIFVYKIDDNQQGAGRFRSFGQRFLTWNKKADYERLMANSSCVKLKGFFKKAKELLVLIDRLQRATGLNVEFRILTDGSIIPLTNYVKTNLEEICPEMTDFKFFKLAYAIEALVSRGGLIYDYFFHPNFRQFDEFVLYVKNLYIKDLEQIQNQHLDVPRTVAVLEEMLNMVDRQTDISPPLMMFRELYDNRDLKFISNLTKELLEEGYMRVRRVIVTPTRRLYVNPELVMGNRSLRKVESNHMLRVVFRDEGGRMLSSLPTAIINDTVHKLLSKPLKVGCQLFSYVGSSNSQLRDHGCYFILGTDEDACRFRMMSRMGQVFTQSKELTVALDWPEYSDVFDYIGGLDSNGKPYTFSDGCGQVSEEFCKKIVKDLKLGDCRPSCFQIRFRGYKGVLCVNTDIDNTYSWMKERNKLVVTPRGKKLPWYQQSIHFRPSQRKFIGPLETRMEIVKFSTPINVNLNKPLINILDQVSEMQGPVVHHRVKNRICVLLEEHVQRSIDGLVDEMVARSILSEFTRYFHYNRLQEFYITEEPFLRSLLRATCSVSLLKLVDKMRIRIPRSDGRMMFGVVDETGLLQYGEVFIQYTVNCDLKYPNDAAEKKILRGKVMVTKNPSVVAGDVRLFEAVDLPALRDLVDVIVFPQQGPRPHPDEMAGSDLDGDEYSIFWDPQLFLNENEPAFDFTSPPPKTLPPTDIDPTQLTKYMVEFFTKYISQDSIGHIANAHLANSDLYGLNSDVCLSIAKKHNQAVDFPKTGQIPDELTKKWGPKGEPPERIERFPNFMARSNSSCYKSCRLLGELHSRVSELCEMVGFESLMSIGDEIQVDDGLLINGYEQYLAVAEREYNEYKSMIDSLLDSYGINGEGELFSGQFTALKKRISERDNDDMSLFNTSHMIEEQVGSIVAKFRNNFFDEFGGLILCTEVENGLEFYGLHETFRRVCNYPTEQMRQKASAYYCHAYTQKTCLSFAWLVAEILATIRRDYLQINKNFSYHPLDDQITERIDRCCEQKEFADFREELLEIAKTKISSDRISHRIAELVPRFTGLDKLLFYNRKWAELHQVSVGEKELDYILYMLGCGFLNKGGGAWLQFDDPEDETIIDLRQHAGGLGRRFIQFIKYLMSYEFGSHKSFTFGEISPKIWTDFECQELHIAATQTFYPIAVNRRFDVIPGNIDSTTTYVEKYIEGSHFVIEVPKRFDIGDSKDNKYDDMLKKIAIKCGCKRIVRLHKPEKHNPNIRIIVAKPVGTFRSIQTLRRLLTVEPVMEKNLKSRADGISEQIRRKLEYYSKDTVSITDPWPPKN</sequence>
<reference evidence="2" key="1">
    <citation type="submission" date="2022-11" db="UniProtKB">
        <authorList>
            <consortium name="WormBaseParasite"/>
        </authorList>
    </citation>
    <scope>IDENTIFICATION</scope>
</reference>
<organism evidence="1 2">
    <name type="scientific">Panagrolaimus sp. JU765</name>
    <dbReference type="NCBI Taxonomy" id="591449"/>
    <lineage>
        <taxon>Eukaryota</taxon>
        <taxon>Metazoa</taxon>
        <taxon>Ecdysozoa</taxon>
        <taxon>Nematoda</taxon>
        <taxon>Chromadorea</taxon>
        <taxon>Rhabditida</taxon>
        <taxon>Tylenchina</taxon>
        <taxon>Panagrolaimomorpha</taxon>
        <taxon>Panagrolaimoidea</taxon>
        <taxon>Panagrolaimidae</taxon>
        <taxon>Panagrolaimus</taxon>
    </lineage>
</organism>
<evidence type="ECO:0000313" key="1">
    <source>
        <dbReference type="Proteomes" id="UP000887576"/>
    </source>
</evidence>
<protein>
    <submittedName>
        <fullName evidence="2">RNA-directed RNA polymerase</fullName>
    </submittedName>
</protein>
<dbReference type="Proteomes" id="UP000887576">
    <property type="component" value="Unplaced"/>
</dbReference>
<name>A0AC34R5S7_9BILA</name>
<proteinExistence type="predicted"/>